<proteinExistence type="predicted"/>
<sequence length="64" mass="7798">MIKKERVLERIYPFRRQYVLKRLANKRDFNLKYPNFFGVATNEVKGIEVIERYAPPYKKRIPPV</sequence>
<dbReference type="AlphaFoldDB" id="A0A8J6TCP4"/>
<protein>
    <submittedName>
        <fullName evidence="1">Uncharacterized protein</fullName>
    </submittedName>
</protein>
<organism evidence="1 2">
    <name type="scientific">Candidatus Desulfobia pelagia</name>
    <dbReference type="NCBI Taxonomy" id="2841692"/>
    <lineage>
        <taxon>Bacteria</taxon>
        <taxon>Pseudomonadati</taxon>
        <taxon>Thermodesulfobacteriota</taxon>
        <taxon>Desulfobulbia</taxon>
        <taxon>Desulfobulbales</taxon>
        <taxon>Desulfobulbaceae</taxon>
        <taxon>Candidatus Desulfobia</taxon>
    </lineage>
</organism>
<evidence type="ECO:0000313" key="2">
    <source>
        <dbReference type="Proteomes" id="UP000614424"/>
    </source>
</evidence>
<comment type="caution">
    <text evidence="1">The sequence shown here is derived from an EMBL/GenBank/DDBJ whole genome shotgun (WGS) entry which is preliminary data.</text>
</comment>
<gene>
    <name evidence="1" type="ORF">H8E41_08100</name>
</gene>
<evidence type="ECO:0000313" key="1">
    <source>
        <dbReference type="EMBL" id="MBC8317856.1"/>
    </source>
</evidence>
<name>A0A8J6TCP4_9BACT</name>
<dbReference type="EMBL" id="JACNJZ010000110">
    <property type="protein sequence ID" value="MBC8317856.1"/>
    <property type="molecule type" value="Genomic_DNA"/>
</dbReference>
<reference evidence="1 2" key="1">
    <citation type="submission" date="2020-08" db="EMBL/GenBank/DDBJ databases">
        <title>Bridging the membrane lipid divide: bacteria of the FCB group superphylum have the potential to synthesize archaeal ether lipids.</title>
        <authorList>
            <person name="Villanueva L."/>
            <person name="Von Meijenfeldt F.A.B."/>
            <person name="Westbye A.B."/>
            <person name="Yadav S."/>
            <person name="Hopmans E.C."/>
            <person name="Dutilh B.E."/>
            <person name="Sinninghe Damste J.S."/>
        </authorList>
    </citation>
    <scope>NUCLEOTIDE SEQUENCE [LARGE SCALE GENOMIC DNA]</scope>
    <source>
        <strain evidence="1">NIOZ-UU47</strain>
    </source>
</reference>
<dbReference type="Proteomes" id="UP000614424">
    <property type="component" value="Unassembled WGS sequence"/>
</dbReference>
<accession>A0A8J6TCP4</accession>